<sequence>MSTAPGVPLASPLVATLARHEAGRQWLRQLPGLVADYQARWRLRIGAPFTGGSCSWAAPVHREDGSTAVLKVTWPHPEAAGEAAALRHWAGAGTVRLLEADERRYALLLERCEPGTALDAGPPPHGSRVAVERLRTGGALLAELWRVGGDAPGGVAELAAVCASWATLAEERADRLAARFAPRVDPGLSALGARLLRELPGSSGRHVLLHGDFNPGNVLAAERRPWLVIDPKPMVGDPAYDPWPLIEQMATDRPLGERFAVVADACGQPRDRLAAWALARTVEYAWWAADHGDAEECADALALLPVLARLADR</sequence>
<dbReference type="Gene3D" id="3.90.1200.10">
    <property type="match status" value="1"/>
</dbReference>
<proteinExistence type="predicted"/>
<evidence type="ECO:0000313" key="3">
    <source>
        <dbReference type="Proteomes" id="UP000320857"/>
    </source>
</evidence>
<dbReference type="RefSeq" id="WP_143646136.1">
    <property type="nucleotide sequence ID" value="NZ_JABJXA010000008.1"/>
</dbReference>
<keyword evidence="2" id="KW-0808">Transferase</keyword>
<dbReference type="GO" id="GO:0019748">
    <property type="term" value="P:secondary metabolic process"/>
    <property type="evidence" value="ECO:0007669"/>
    <property type="project" value="InterPro"/>
</dbReference>
<protein>
    <submittedName>
        <fullName evidence="2">Phosphotransferase</fullName>
    </submittedName>
</protein>
<dbReference type="AlphaFoldDB" id="A0A5P0YJV7"/>
<dbReference type="Proteomes" id="UP000320857">
    <property type="component" value="Unassembled WGS sequence"/>
</dbReference>
<gene>
    <name evidence="2" type="ORF">FNX44_001900</name>
    <name evidence="1" type="ORF">H3147_02570</name>
</gene>
<comment type="caution">
    <text evidence="2">The sequence shown here is derived from an EMBL/GenBank/DDBJ whole genome shotgun (WGS) entry which is preliminary data.</text>
</comment>
<dbReference type="SUPFAM" id="SSF56112">
    <property type="entry name" value="Protein kinase-like (PK-like)"/>
    <property type="match status" value="1"/>
</dbReference>
<reference evidence="2 3" key="1">
    <citation type="submission" date="2019-10" db="EMBL/GenBank/DDBJ databases">
        <title>Streptomyces sp. nov., a novel actinobacterium isolated from alkaline environment.</title>
        <authorList>
            <person name="Golinska P."/>
        </authorList>
    </citation>
    <scope>NUCLEOTIDE SEQUENCE [LARGE SCALE GENOMIC DNA]</scope>
    <source>
        <strain evidence="2 3">OF1</strain>
    </source>
</reference>
<dbReference type="InterPro" id="IPR011009">
    <property type="entry name" value="Kinase-like_dom_sf"/>
</dbReference>
<evidence type="ECO:0000313" key="1">
    <source>
        <dbReference type="EMBL" id="MBB1257715.1"/>
    </source>
</evidence>
<name>A0A5P0YJV7_9ACTN</name>
<dbReference type="EMBL" id="JABJXA010000008">
    <property type="protein sequence ID" value="MBB1257715.1"/>
    <property type="molecule type" value="Genomic_DNA"/>
</dbReference>
<dbReference type="Proteomes" id="UP000517765">
    <property type="component" value="Unassembled WGS sequence"/>
</dbReference>
<dbReference type="EMBL" id="VJYK02000009">
    <property type="protein sequence ID" value="MQS00654.1"/>
    <property type="molecule type" value="Genomic_DNA"/>
</dbReference>
<reference evidence="4" key="2">
    <citation type="submission" date="2020-05" db="EMBL/GenBank/DDBJ databases">
        <title>Classification of alakaliphilic streptomycetes isolated from an alkaline soil next to Lonar Crater, India and a proposal for the recognition of Streptomyces alkaliterrae sp. nov.</title>
        <authorList>
            <person name="Golinska P."/>
        </authorList>
    </citation>
    <scope>NUCLEOTIDE SEQUENCE [LARGE SCALE GENOMIC DNA]</scope>
    <source>
        <strain evidence="4">OF8</strain>
    </source>
</reference>
<dbReference type="Pfam" id="PF04655">
    <property type="entry name" value="APH_6_hur"/>
    <property type="match status" value="1"/>
</dbReference>
<keyword evidence="3" id="KW-1185">Reference proteome</keyword>
<dbReference type="InterPro" id="IPR006748">
    <property type="entry name" value="NH2Glyco/OHUrea_AB-resist_kin"/>
</dbReference>
<evidence type="ECO:0000313" key="2">
    <source>
        <dbReference type="EMBL" id="MQS00654.1"/>
    </source>
</evidence>
<evidence type="ECO:0000313" key="4">
    <source>
        <dbReference type="Proteomes" id="UP000517765"/>
    </source>
</evidence>
<accession>A0A5P0YJV7</accession>
<dbReference type="GO" id="GO:0016773">
    <property type="term" value="F:phosphotransferase activity, alcohol group as acceptor"/>
    <property type="evidence" value="ECO:0007669"/>
    <property type="project" value="InterPro"/>
</dbReference>
<organism evidence="2 3">
    <name type="scientific">Streptomyces alkaliterrae</name>
    <dbReference type="NCBI Taxonomy" id="2213162"/>
    <lineage>
        <taxon>Bacteria</taxon>
        <taxon>Bacillati</taxon>
        <taxon>Actinomycetota</taxon>
        <taxon>Actinomycetes</taxon>
        <taxon>Kitasatosporales</taxon>
        <taxon>Streptomycetaceae</taxon>
        <taxon>Streptomyces</taxon>
    </lineage>
</organism>
<reference evidence="1" key="3">
    <citation type="journal article" name="Syst. Appl. Microbiol.">
        <title>Streptomyces alkaliterrae sp. nov., isolated from an alkaline soil, and emended descriptions of Streptomyces alkaliphilus, Streptomyces calidiresistens and Streptomyces durbertensis.</title>
        <authorList>
            <person name="Swiecimska M."/>
            <person name="Golinska P."/>
            <person name="Nouioui I."/>
            <person name="Wypij M."/>
            <person name="Rai M."/>
            <person name="Sangal V."/>
            <person name="Goodfellow M."/>
        </authorList>
    </citation>
    <scope>NUCLEOTIDE SEQUENCE</scope>
    <source>
        <strain evidence="1">OF8</strain>
    </source>
</reference>